<evidence type="ECO:0000259" key="7">
    <source>
        <dbReference type="PROSITE" id="PS51918"/>
    </source>
</evidence>
<evidence type="ECO:0000256" key="5">
    <source>
        <dbReference type="ARBA" id="ARBA00023004"/>
    </source>
</evidence>
<dbReference type="Gene3D" id="3.20.20.70">
    <property type="entry name" value="Aldolase class I"/>
    <property type="match status" value="1"/>
</dbReference>
<dbReference type="GeneID" id="78085115"/>
<reference evidence="8 9" key="1">
    <citation type="submission" date="2010-10" db="EMBL/GenBank/DDBJ databases">
        <authorList>
            <consortium name="The Broad Institute Genome Sequencing Platform"/>
            <person name="Ward D."/>
            <person name="Earl A."/>
            <person name="Feldgarden M."/>
            <person name="Young S.K."/>
            <person name="Gargeya S."/>
            <person name="Zeng Q."/>
            <person name="Alvarado L."/>
            <person name="Berlin A."/>
            <person name="Bochicchio J."/>
            <person name="Chapman S.B."/>
            <person name="Chen Z."/>
            <person name="Freedman E."/>
            <person name="Gellesch M."/>
            <person name="Goldberg J."/>
            <person name="Griggs A."/>
            <person name="Gujja S."/>
            <person name="Heilman E."/>
            <person name="Heiman D."/>
            <person name="Howarth C."/>
            <person name="Mehta T."/>
            <person name="Neiman D."/>
            <person name="Pearson M."/>
            <person name="Roberts A."/>
            <person name="Saif S."/>
            <person name="Shea T."/>
            <person name="Shenoy N."/>
            <person name="Sisk P."/>
            <person name="Stolte C."/>
            <person name="Sykes S."/>
            <person name="White J."/>
            <person name="Yandava C."/>
            <person name="Allen-Vercoe E."/>
            <person name="Sibley C."/>
            <person name="Ambrose C.E."/>
            <person name="Strauss J."/>
            <person name="Daigneault M."/>
            <person name="Haas B."/>
            <person name="Nusbaum C."/>
            <person name="Birren B."/>
        </authorList>
    </citation>
    <scope>NUCLEOTIDE SEQUENCE [LARGE SCALE GENOMIC DNA]</scope>
    <source>
        <strain evidence="8 9">3_1_6</strain>
    </source>
</reference>
<accession>E5YBE0</accession>
<protein>
    <submittedName>
        <fullName evidence="8">Thiazole biosynthesis protein ThiH</fullName>
    </submittedName>
</protein>
<keyword evidence="4" id="KW-0479">Metal-binding</keyword>
<sequence length="389" mass="43125">MSRLFSDVLPEWPLDEVEAGLASATETDVLAALELAENGRRLNARDFMALVSPAASPYLETMARIARDVTVRQFGRSIQLFTPLYLANYCTNQCVYCGFNTKNHIHRSMLTMDEVEAEGKVIAATGLRNILLLTGDAPKLTGPAYIAEAARRLRPYFPSIGVEVYSMSEDDYRMLVDAGVDSFTMFQETYNEELYLKLHPAGPKRDFRFRLNAPDRAARAGMRSVNVGALLGLDQWRRDAFYTGLHADWIQATYPGVDIAVSAPRMRPHEGSFNDIHPASERDLVQYIQALRLYLPAAGITLSTRERPFLRDRLIGLGITKISAGVSTAVGGHAHAAQDVAEEHDTAQFEIADDRDVDQMIAAIEAQGYQPVCKSWEPLDEAYACGKSA</sequence>
<dbReference type="InterPro" id="IPR034428">
    <property type="entry name" value="ThiH/NoCL/HydG-like"/>
</dbReference>
<dbReference type="GO" id="GO:0051539">
    <property type="term" value="F:4 iron, 4 sulfur cluster binding"/>
    <property type="evidence" value="ECO:0007669"/>
    <property type="project" value="UniProtKB-KW"/>
</dbReference>
<dbReference type="PANTHER" id="PTHR43583">
    <property type="entry name" value="2-IMINOACETATE SYNTHASE"/>
    <property type="match status" value="1"/>
</dbReference>
<evidence type="ECO:0000256" key="1">
    <source>
        <dbReference type="ARBA" id="ARBA00001966"/>
    </source>
</evidence>
<feature type="domain" description="Radical SAM core" evidence="7">
    <location>
        <begin position="76"/>
        <end position="305"/>
    </location>
</feature>
<dbReference type="STRING" id="563192.HMPREF0179_03513"/>
<gene>
    <name evidence="8" type="ORF">HMPREF0179_03513</name>
</gene>
<evidence type="ECO:0000256" key="2">
    <source>
        <dbReference type="ARBA" id="ARBA00022485"/>
    </source>
</evidence>
<comment type="cofactor">
    <cofactor evidence="1">
        <name>[4Fe-4S] cluster</name>
        <dbReference type="ChEBI" id="CHEBI:49883"/>
    </cofactor>
</comment>
<organism evidence="8 9">
    <name type="scientific">Bilophila wadsworthia (strain 3_1_6)</name>
    <dbReference type="NCBI Taxonomy" id="563192"/>
    <lineage>
        <taxon>Bacteria</taxon>
        <taxon>Pseudomonadati</taxon>
        <taxon>Thermodesulfobacteriota</taxon>
        <taxon>Desulfovibrionia</taxon>
        <taxon>Desulfovibrionales</taxon>
        <taxon>Desulfovibrionaceae</taxon>
        <taxon>Bilophila</taxon>
    </lineage>
</organism>
<keyword evidence="6" id="KW-0411">Iron-sulfur</keyword>
<dbReference type="GO" id="GO:0005506">
    <property type="term" value="F:iron ion binding"/>
    <property type="evidence" value="ECO:0007669"/>
    <property type="project" value="InterPro"/>
</dbReference>
<evidence type="ECO:0000256" key="4">
    <source>
        <dbReference type="ARBA" id="ARBA00022723"/>
    </source>
</evidence>
<reference evidence="8 9" key="2">
    <citation type="submission" date="2013-04" db="EMBL/GenBank/DDBJ databases">
        <title>The Genome Sequence of Bilophila wadsworthia 3_1_6.</title>
        <authorList>
            <consortium name="The Broad Institute Genomics Platform"/>
            <person name="Earl A."/>
            <person name="Ward D."/>
            <person name="Feldgarden M."/>
            <person name="Gevers D."/>
            <person name="Sibley C."/>
            <person name="Strauss J."/>
            <person name="Allen-Vercoe E."/>
            <person name="Walker B."/>
            <person name="Young S."/>
            <person name="Zeng Q."/>
            <person name="Gargeya S."/>
            <person name="Fitzgerald M."/>
            <person name="Haas B."/>
            <person name="Abouelleil A."/>
            <person name="Allen A.W."/>
            <person name="Alvarado L."/>
            <person name="Arachchi H.M."/>
            <person name="Berlin A.M."/>
            <person name="Chapman S.B."/>
            <person name="Gainer-Dewar J."/>
            <person name="Goldberg J."/>
            <person name="Griggs A."/>
            <person name="Gujja S."/>
            <person name="Hansen M."/>
            <person name="Howarth C."/>
            <person name="Imamovic A."/>
            <person name="Ireland A."/>
            <person name="Larimer J."/>
            <person name="McCowan C."/>
            <person name="Murphy C."/>
            <person name="Pearson M."/>
            <person name="Poon T.W."/>
            <person name="Priest M."/>
            <person name="Roberts A."/>
            <person name="Saif S."/>
            <person name="Shea T."/>
            <person name="Sisk P."/>
            <person name="Sykes S."/>
            <person name="Wortman J."/>
            <person name="Nusbaum C."/>
            <person name="Birren B."/>
        </authorList>
    </citation>
    <scope>NUCLEOTIDE SEQUENCE [LARGE SCALE GENOMIC DNA]</scope>
    <source>
        <strain evidence="8 9">3_1_6</strain>
    </source>
</reference>
<dbReference type="SFLD" id="SFLDF00301">
    <property type="entry name" value="2-iminoacetate_synthase_(ThiH)"/>
    <property type="match status" value="1"/>
</dbReference>
<dbReference type="InterPro" id="IPR013785">
    <property type="entry name" value="Aldolase_TIM"/>
</dbReference>
<dbReference type="SFLD" id="SFLDS00029">
    <property type="entry name" value="Radical_SAM"/>
    <property type="match status" value="1"/>
</dbReference>
<dbReference type="InterPro" id="IPR058240">
    <property type="entry name" value="rSAM_sf"/>
</dbReference>
<dbReference type="EMBL" id="ADCP02000001">
    <property type="protein sequence ID" value="EFV42677.1"/>
    <property type="molecule type" value="Genomic_DNA"/>
</dbReference>
<dbReference type="GO" id="GO:0003824">
    <property type="term" value="F:catalytic activity"/>
    <property type="evidence" value="ECO:0007669"/>
    <property type="project" value="InterPro"/>
</dbReference>
<dbReference type="SMART" id="SM00876">
    <property type="entry name" value="BATS"/>
    <property type="match status" value="1"/>
</dbReference>
<dbReference type="eggNOG" id="COG0502">
    <property type="taxonomic scope" value="Bacteria"/>
</dbReference>
<dbReference type="AlphaFoldDB" id="E5YBE0"/>
<dbReference type="Pfam" id="PF04055">
    <property type="entry name" value="Radical_SAM"/>
    <property type="match status" value="1"/>
</dbReference>
<keyword evidence="5" id="KW-0408">Iron</keyword>
<dbReference type="SUPFAM" id="SSF102114">
    <property type="entry name" value="Radical SAM enzymes"/>
    <property type="match status" value="1"/>
</dbReference>
<keyword evidence="9" id="KW-1185">Reference proteome</keyword>
<keyword evidence="2" id="KW-0004">4Fe-4S</keyword>
<keyword evidence="3" id="KW-0949">S-adenosyl-L-methionine</keyword>
<evidence type="ECO:0000256" key="3">
    <source>
        <dbReference type="ARBA" id="ARBA00022691"/>
    </source>
</evidence>
<dbReference type="RefSeq" id="WP_005030447.1">
    <property type="nucleotide sequence ID" value="NZ_KE150238.1"/>
</dbReference>
<dbReference type="HOGENOM" id="CLU_046249_1_0_7"/>
<proteinExistence type="predicted"/>
<dbReference type="Pfam" id="PF06968">
    <property type="entry name" value="BATS"/>
    <property type="match status" value="1"/>
</dbReference>
<dbReference type="CDD" id="cd01335">
    <property type="entry name" value="Radical_SAM"/>
    <property type="match status" value="1"/>
</dbReference>
<name>E5YBE0_BILW3</name>
<comment type="caution">
    <text evidence="8">The sequence shown here is derived from an EMBL/GenBank/DDBJ whole genome shotgun (WGS) entry which is preliminary data.</text>
</comment>
<dbReference type="InterPro" id="IPR010722">
    <property type="entry name" value="BATS_dom"/>
</dbReference>
<dbReference type="SFLD" id="SFLDG01081">
    <property type="entry name" value="cleavage_of_the_Ca-Cb_bond_in"/>
    <property type="match status" value="1"/>
</dbReference>
<evidence type="ECO:0000313" key="8">
    <source>
        <dbReference type="EMBL" id="EFV42677.1"/>
    </source>
</evidence>
<dbReference type="GO" id="GO:0009228">
    <property type="term" value="P:thiamine biosynthetic process"/>
    <property type="evidence" value="ECO:0007669"/>
    <property type="project" value="InterPro"/>
</dbReference>
<dbReference type="PROSITE" id="PS51918">
    <property type="entry name" value="RADICAL_SAM"/>
    <property type="match status" value="1"/>
</dbReference>
<evidence type="ECO:0000256" key="6">
    <source>
        <dbReference type="ARBA" id="ARBA00023014"/>
    </source>
</evidence>
<dbReference type="NCBIfam" id="TIGR02351">
    <property type="entry name" value="thiH"/>
    <property type="match status" value="1"/>
</dbReference>
<evidence type="ECO:0000313" key="9">
    <source>
        <dbReference type="Proteomes" id="UP000006034"/>
    </source>
</evidence>
<dbReference type="PANTHER" id="PTHR43583:SF1">
    <property type="entry name" value="2-IMINOACETATE SYNTHASE"/>
    <property type="match status" value="1"/>
</dbReference>
<dbReference type="Proteomes" id="UP000006034">
    <property type="component" value="Unassembled WGS sequence"/>
</dbReference>
<dbReference type="InterPro" id="IPR007197">
    <property type="entry name" value="rSAM"/>
</dbReference>
<dbReference type="OrthoDB" id="3320990at2"/>
<dbReference type="InterPro" id="IPR012726">
    <property type="entry name" value="ThiH"/>
</dbReference>
<dbReference type="SFLD" id="SFLDG01060">
    <property type="entry name" value="BATS_domain_containing"/>
    <property type="match status" value="1"/>
</dbReference>